<reference evidence="4" key="1">
    <citation type="submission" date="2013-10" db="EMBL/GenBank/DDBJ databases">
        <authorList>
            <person name="Schartl M."/>
            <person name="Warren W."/>
        </authorList>
    </citation>
    <scope>NUCLEOTIDE SEQUENCE [LARGE SCALE GENOMIC DNA]</scope>
    <source>
        <strain evidence="4">female</strain>
    </source>
</reference>
<dbReference type="PANTHER" id="PTHR11505">
    <property type="entry name" value="L1 TRANSPOSABLE ELEMENT-RELATED"/>
    <property type="match status" value="1"/>
</dbReference>
<dbReference type="AlphaFoldDB" id="A0A087YQR0"/>
<dbReference type="GeneTree" id="ENSGT00940000160789"/>
<evidence type="ECO:0000313" key="4">
    <source>
        <dbReference type="Proteomes" id="UP000028760"/>
    </source>
</evidence>
<name>A0A087YQR0_POEFO</name>
<dbReference type="Gene3D" id="3.30.70.1820">
    <property type="entry name" value="L1 transposable element, RRM domain"/>
    <property type="match status" value="1"/>
</dbReference>
<dbReference type="STRING" id="48698.ENSPFOP00000020363"/>
<evidence type="ECO:0008006" key="5">
    <source>
        <dbReference type="Google" id="ProtNLM"/>
    </source>
</evidence>
<evidence type="ECO:0000313" key="3">
    <source>
        <dbReference type="Ensembl" id="ENSPFOP00000020363.1"/>
    </source>
</evidence>
<dbReference type="InterPro" id="IPR004244">
    <property type="entry name" value="Transposase_22"/>
</dbReference>
<feature type="region of interest" description="Disordered" evidence="2">
    <location>
        <begin position="297"/>
        <end position="353"/>
    </location>
</feature>
<evidence type="ECO:0000256" key="1">
    <source>
        <dbReference type="SAM" id="Coils"/>
    </source>
</evidence>
<dbReference type="Ensembl" id="ENSPFOT00000020387.1">
    <property type="protein sequence ID" value="ENSPFOP00000020363.1"/>
    <property type="gene ID" value="ENSPFOG00000020237.1"/>
</dbReference>
<dbReference type="EMBL" id="AYCK01000654">
    <property type="status" value="NOT_ANNOTATED_CDS"/>
    <property type="molecule type" value="Genomic_DNA"/>
</dbReference>
<keyword evidence="4" id="KW-1185">Reference proteome</keyword>
<feature type="coiled-coil region" evidence="1">
    <location>
        <begin position="79"/>
        <end position="141"/>
    </location>
</feature>
<sequence>MSGGRKQRSIRKKMAEEHDPDVEQMEEESGDSNQLQAVLEGLHNITAEIRDFKKEVKENLIKFKDEFKEEVKREFMGFKEEIKKKVAQNDAEIQKQQEDMTEAQGRIAALEECNTEAKDAILNLLKQQRKLQEKLTELEGHGRRCNMRIYNVAEKDGELIQEMVEKLLHRELALPAGTELQIQRAHRSLGKKPPPEANPRSIVVNFLKYKTKEEILTKAWKKKIQVEGKRIFFDHDYPTEVIEKRKSYSEIKKALKDRKIRFQTPMTKIRIHWSDGIKIYNNAEEAAIDMRRRGLEMKNKNDTGPSTEERIQTAVPWQRIGKKHGTDDGTSATGSGQNASSRAKERLQEFQRG</sequence>
<dbReference type="Proteomes" id="UP000028760">
    <property type="component" value="Unassembled WGS sequence"/>
</dbReference>
<proteinExistence type="predicted"/>
<dbReference type="OMA" id="ENTHDEE"/>
<feature type="compositionally biased region" description="Basic and acidic residues" evidence="2">
    <location>
        <begin position="297"/>
        <end position="311"/>
    </location>
</feature>
<feature type="region of interest" description="Disordered" evidence="2">
    <location>
        <begin position="1"/>
        <end position="34"/>
    </location>
</feature>
<evidence type="ECO:0000256" key="2">
    <source>
        <dbReference type="SAM" id="MobiDB-lite"/>
    </source>
</evidence>
<feature type="compositionally biased region" description="Basic residues" evidence="2">
    <location>
        <begin position="1"/>
        <end position="12"/>
    </location>
</feature>
<reference evidence="3" key="3">
    <citation type="submission" date="2025-09" db="UniProtKB">
        <authorList>
            <consortium name="Ensembl"/>
        </authorList>
    </citation>
    <scope>IDENTIFICATION</scope>
</reference>
<organism evidence="3 4">
    <name type="scientific">Poecilia formosa</name>
    <name type="common">Amazon molly</name>
    <name type="synonym">Limia formosa</name>
    <dbReference type="NCBI Taxonomy" id="48698"/>
    <lineage>
        <taxon>Eukaryota</taxon>
        <taxon>Metazoa</taxon>
        <taxon>Chordata</taxon>
        <taxon>Craniata</taxon>
        <taxon>Vertebrata</taxon>
        <taxon>Euteleostomi</taxon>
        <taxon>Actinopterygii</taxon>
        <taxon>Neopterygii</taxon>
        <taxon>Teleostei</taxon>
        <taxon>Neoteleostei</taxon>
        <taxon>Acanthomorphata</taxon>
        <taxon>Ovalentaria</taxon>
        <taxon>Atherinomorphae</taxon>
        <taxon>Cyprinodontiformes</taxon>
        <taxon>Poeciliidae</taxon>
        <taxon>Poeciliinae</taxon>
        <taxon>Poecilia</taxon>
    </lineage>
</organism>
<feature type="compositionally biased region" description="Acidic residues" evidence="2">
    <location>
        <begin position="18"/>
        <end position="30"/>
    </location>
</feature>
<accession>A0A087YQR0</accession>
<feature type="compositionally biased region" description="Basic and acidic residues" evidence="2">
    <location>
        <begin position="342"/>
        <end position="353"/>
    </location>
</feature>
<keyword evidence="1" id="KW-0175">Coiled coil</keyword>
<reference evidence="3" key="2">
    <citation type="submission" date="2025-08" db="UniProtKB">
        <authorList>
            <consortium name="Ensembl"/>
        </authorList>
    </citation>
    <scope>IDENTIFICATION</scope>
</reference>
<protein>
    <recommendedName>
        <fullName evidence="5">L1 transposable element RRM domain-containing protein</fullName>
    </recommendedName>
</protein>